<sequence>MKTLHGSICVLATNGSNVDRSGPDMVPVTKLGLVVGMYLMPCNPIDGHTLEENV</sequence>
<organism evidence="1">
    <name type="scientific">Curvibacter symbiont subsp. Hydra magnipapillata</name>
    <dbReference type="NCBI Taxonomy" id="667019"/>
    <lineage>
        <taxon>Bacteria</taxon>
        <taxon>Pseudomonadati</taxon>
        <taxon>Pseudomonadota</taxon>
        <taxon>Betaproteobacteria</taxon>
        <taxon>Burkholderiales</taxon>
        <taxon>Comamonadaceae</taxon>
        <taxon>Curvibacter</taxon>
    </lineage>
</organism>
<proteinExistence type="predicted"/>
<evidence type="ECO:0000313" key="1">
    <source>
        <dbReference type="EMBL" id="CBA28267.1"/>
    </source>
</evidence>
<protein>
    <submittedName>
        <fullName evidence="1">Uncharacterized protein</fullName>
    </submittedName>
</protein>
<name>C9Y940_CURXX</name>
<accession>C9Y940</accession>
<gene>
    <name evidence="1" type="ORF">Csp_A06410</name>
</gene>
<reference evidence="1" key="1">
    <citation type="journal article" date="2010" name="Nature">
        <title>The dynamic genome of Hydra.</title>
        <authorList>
            <person name="Chapman J.A."/>
            <person name="Kirkness E.F."/>
            <person name="Simakov O."/>
            <person name="Hampson S.E."/>
            <person name="Mitros T."/>
            <person name="Weinmaier T."/>
            <person name="Rattei T."/>
            <person name="Balasubramanian P.G."/>
            <person name="Borman J."/>
            <person name="Busam D."/>
            <person name="Disbennett K."/>
            <person name="Pfannkoch C."/>
            <person name="Sumin N."/>
            <person name="Sutton G."/>
            <person name="Viswanathan L."/>
            <person name="Walenz B."/>
            <person name="Goodstein D.M."/>
            <person name="Hellsten U."/>
            <person name="Kawashima T."/>
            <person name="Prochnik S.E."/>
            <person name="Putnam N.H."/>
            <person name="Shu S."/>
            <person name="Blumberg B."/>
            <person name="Dana C.E."/>
            <person name="Gee L."/>
            <person name="Kibler D.F."/>
            <person name="Law L."/>
            <person name="Lindgens D."/>
            <person name="Martinez D.E."/>
            <person name="Peng J."/>
            <person name="Wigge P.A."/>
            <person name="Bertulat B."/>
            <person name="Guder C."/>
            <person name="Nakamura Y."/>
            <person name="Ozbek S."/>
            <person name="Watanabe H."/>
            <person name="Khalturin K."/>
            <person name="Hemmrich G."/>
            <person name="Franke A."/>
            <person name="Augustin R."/>
            <person name="Fraune S."/>
            <person name="Hayakawa E."/>
            <person name="Hayakawa S."/>
            <person name="Hirose M."/>
            <person name="Hwang J."/>
            <person name="Ikeo K."/>
            <person name="Nishimiya-Fujisawa C."/>
            <person name="Ogura A."/>
            <person name="Takahashi T."/>
            <person name="Steinmetz P.R."/>
            <person name="Zhang X."/>
            <person name="Aufschnaiter R."/>
            <person name="Eder M.K."/>
            <person name="Gorny A.K."/>
            <person name="Salvenmoser W."/>
            <person name="Heimberg A.M."/>
            <person name="Wheeler B.M."/>
            <person name="Peterson K.J."/>
            <person name="Boettger A."/>
            <person name="Tischler P."/>
            <person name="Wolf A."/>
            <person name="Gojobori T."/>
            <person name="Remington K.A."/>
            <person name="Strausberg R.L."/>
            <person name="Venter J."/>
            <person name="Technau U."/>
            <person name="Hobmayer B."/>
            <person name="Bosch T.C."/>
            <person name="Holstein T.W."/>
            <person name="Fujisawa T."/>
            <person name="Bode H.R."/>
            <person name="David C.N."/>
            <person name="Rokhsar D.S."/>
            <person name="Steele R.E."/>
        </authorList>
    </citation>
    <scope>NUCLEOTIDE SEQUENCE</scope>
</reference>
<dbReference type="AlphaFoldDB" id="C9Y940"/>
<dbReference type="EMBL" id="FN543104">
    <property type="protein sequence ID" value="CBA28267.1"/>
    <property type="molecule type" value="Genomic_DNA"/>
</dbReference>